<keyword evidence="2" id="KW-1185">Reference proteome</keyword>
<accession>A0ABP0JX12</accession>
<gene>
    <name evidence="1" type="ORF">CCMP2556_LOCUS13355</name>
</gene>
<dbReference type="EMBL" id="CAXAMN010006669">
    <property type="protein sequence ID" value="CAK9018663.1"/>
    <property type="molecule type" value="Genomic_DNA"/>
</dbReference>
<name>A0ABP0JX12_9DINO</name>
<reference evidence="1 2" key="1">
    <citation type="submission" date="2024-02" db="EMBL/GenBank/DDBJ databases">
        <authorList>
            <person name="Chen Y."/>
            <person name="Shah S."/>
            <person name="Dougan E. K."/>
            <person name="Thang M."/>
            <person name="Chan C."/>
        </authorList>
    </citation>
    <scope>NUCLEOTIDE SEQUENCE [LARGE SCALE GENOMIC DNA]</scope>
</reference>
<evidence type="ECO:0000313" key="1">
    <source>
        <dbReference type="EMBL" id="CAK9018663.1"/>
    </source>
</evidence>
<proteinExistence type="predicted"/>
<evidence type="ECO:0000313" key="2">
    <source>
        <dbReference type="Proteomes" id="UP001642484"/>
    </source>
</evidence>
<protein>
    <submittedName>
        <fullName evidence="1">Uncharacterized protein</fullName>
    </submittedName>
</protein>
<sequence>MLLALLRPHAEELTRVLLRFDWVLLLIFGLVVQHLTRRRTGLLPLDELGRDAAWESEPYPQTLQEWSKVIVAGLVARVSHVDAFLSKTWRAPMVLPSPMELREVHEEIVSVTVVLFGATGILFIAMIPLLMMAWGLLDHPGVHQAHLNQVLKHFTDLLSPLETLLRPLLRLALLACAAVGLGDGEEELLTRSDAIGRAKRLLISLILLNLCLSILLLSSLSAASALLRFL</sequence>
<comment type="caution">
    <text evidence="1">The sequence shown here is derived from an EMBL/GenBank/DDBJ whole genome shotgun (WGS) entry which is preliminary data.</text>
</comment>
<dbReference type="Proteomes" id="UP001642484">
    <property type="component" value="Unassembled WGS sequence"/>
</dbReference>
<organism evidence="1 2">
    <name type="scientific">Durusdinium trenchii</name>
    <dbReference type="NCBI Taxonomy" id="1381693"/>
    <lineage>
        <taxon>Eukaryota</taxon>
        <taxon>Sar</taxon>
        <taxon>Alveolata</taxon>
        <taxon>Dinophyceae</taxon>
        <taxon>Suessiales</taxon>
        <taxon>Symbiodiniaceae</taxon>
        <taxon>Durusdinium</taxon>
    </lineage>
</organism>